<keyword evidence="12" id="KW-1185">Reference proteome</keyword>
<evidence type="ECO:0000256" key="5">
    <source>
        <dbReference type="ARBA" id="ARBA00022737"/>
    </source>
</evidence>
<evidence type="ECO:0000256" key="6">
    <source>
        <dbReference type="ARBA" id="ARBA00022989"/>
    </source>
</evidence>
<dbReference type="GO" id="GO:0016020">
    <property type="term" value="C:membrane"/>
    <property type="evidence" value="ECO:0007669"/>
    <property type="project" value="UniProtKB-SubCell"/>
</dbReference>
<evidence type="ECO:0000256" key="3">
    <source>
        <dbReference type="ARBA" id="ARBA00022692"/>
    </source>
</evidence>
<dbReference type="OMA" id="CTHARMR"/>
<dbReference type="InterPro" id="IPR046956">
    <property type="entry name" value="RLP23-like"/>
</dbReference>
<dbReference type="PANTHER" id="PTHR48063">
    <property type="entry name" value="LRR RECEPTOR-LIKE KINASE"/>
    <property type="match status" value="1"/>
</dbReference>
<evidence type="ECO:0000256" key="1">
    <source>
        <dbReference type="ARBA" id="ARBA00004479"/>
    </source>
</evidence>
<dbReference type="PRINTS" id="PR00019">
    <property type="entry name" value="LEURICHRPT"/>
</dbReference>
<reference evidence="11 12" key="1">
    <citation type="submission" date="2017-09" db="EMBL/GenBank/DDBJ databases">
        <authorList>
            <consortium name="International Durum Wheat Genome Sequencing Consortium (IDWGSC)"/>
            <person name="Milanesi L."/>
        </authorList>
    </citation>
    <scope>NUCLEOTIDE SEQUENCE [LARGE SCALE GENOMIC DNA]</scope>
    <source>
        <strain evidence="12">cv. Svevo</strain>
    </source>
</reference>
<dbReference type="EMBL" id="LT934122">
    <property type="protein sequence ID" value="VAI55716.1"/>
    <property type="molecule type" value="Genomic_DNA"/>
</dbReference>
<dbReference type="InterPro" id="IPR013210">
    <property type="entry name" value="LRR_N_plant-typ"/>
</dbReference>
<feature type="chain" id="PRO_5040307182" description="Leucine-rich repeat-containing N-terminal plant-type domain-containing protein" evidence="9">
    <location>
        <begin position="19"/>
        <end position="241"/>
    </location>
</feature>
<keyword evidence="7" id="KW-0472">Membrane</keyword>
<dbReference type="Gramene" id="TRITD6Bv1G058690.1">
    <property type="protein sequence ID" value="TRITD6Bv1G058690.1"/>
    <property type="gene ID" value="TRITD6Bv1G058690"/>
</dbReference>
<evidence type="ECO:0000313" key="11">
    <source>
        <dbReference type="EMBL" id="VAI55716.1"/>
    </source>
</evidence>
<dbReference type="SUPFAM" id="SSF52058">
    <property type="entry name" value="L domain-like"/>
    <property type="match status" value="1"/>
</dbReference>
<evidence type="ECO:0000313" key="12">
    <source>
        <dbReference type="Proteomes" id="UP000324705"/>
    </source>
</evidence>
<keyword evidence="6" id="KW-1133">Transmembrane helix</keyword>
<sequence>MALQKLFYISLFLLVCTAKEINPEAEALLRWKSSLIRANSLSSWSISSPMCSWFGVTCDTAGHVTELRLPIVGLHGTLHALYSPVLQNLTMLDLSTNNLGGVVPANISLFRTLTVLNLSSNNLVGAIPYQLSKLPMIIKLDLGNNNLTNPEYAKFSPMSTLKLLSLANNNLSGTFPQFILNCTHARMRFLDLSGNAFTGPLPDSLPEIVPRLRYLNLSINIFSGSIPCSLSRLQKLEILTL</sequence>
<keyword evidence="5" id="KW-0677">Repeat</keyword>
<keyword evidence="2" id="KW-0433">Leucine-rich repeat</keyword>
<evidence type="ECO:0000256" key="2">
    <source>
        <dbReference type="ARBA" id="ARBA00022614"/>
    </source>
</evidence>
<dbReference type="InterPro" id="IPR032675">
    <property type="entry name" value="LRR_dom_sf"/>
</dbReference>
<name>A0A9R1B8V2_TRITD</name>
<evidence type="ECO:0000256" key="8">
    <source>
        <dbReference type="ARBA" id="ARBA00023180"/>
    </source>
</evidence>
<dbReference type="Pfam" id="PF00560">
    <property type="entry name" value="LRR_1"/>
    <property type="match status" value="3"/>
</dbReference>
<keyword evidence="3" id="KW-0812">Transmembrane</keyword>
<evidence type="ECO:0000259" key="10">
    <source>
        <dbReference type="Pfam" id="PF08263"/>
    </source>
</evidence>
<feature type="domain" description="Leucine-rich repeat-containing N-terminal plant-type" evidence="10">
    <location>
        <begin position="22"/>
        <end position="59"/>
    </location>
</feature>
<proteinExistence type="predicted"/>
<dbReference type="FunFam" id="3.80.10.10:FF:000400">
    <property type="entry name" value="Nuclear pore complex protein NUP107"/>
    <property type="match status" value="1"/>
</dbReference>
<keyword evidence="4 9" id="KW-0732">Signal</keyword>
<keyword evidence="8" id="KW-0325">Glycoprotein</keyword>
<dbReference type="Gene3D" id="3.80.10.10">
    <property type="entry name" value="Ribonuclease Inhibitor"/>
    <property type="match status" value="2"/>
</dbReference>
<dbReference type="Pfam" id="PF13855">
    <property type="entry name" value="LRR_8"/>
    <property type="match status" value="1"/>
</dbReference>
<protein>
    <recommendedName>
        <fullName evidence="10">Leucine-rich repeat-containing N-terminal plant-type domain-containing protein</fullName>
    </recommendedName>
</protein>
<organism evidence="11 12">
    <name type="scientific">Triticum turgidum subsp. durum</name>
    <name type="common">Durum wheat</name>
    <name type="synonym">Triticum durum</name>
    <dbReference type="NCBI Taxonomy" id="4567"/>
    <lineage>
        <taxon>Eukaryota</taxon>
        <taxon>Viridiplantae</taxon>
        <taxon>Streptophyta</taxon>
        <taxon>Embryophyta</taxon>
        <taxon>Tracheophyta</taxon>
        <taxon>Spermatophyta</taxon>
        <taxon>Magnoliopsida</taxon>
        <taxon>Liliopsida</taxon>
        <taxon>Poales</taxon>
        <taxon>Poaceae</taxon>
        <taxon>BOP clade</taxon>
        <taxon>Pooideae</taxon>
        <taxon>Triticodae</taxon>
        <taxon>Triticeae</taxon>
        <taxon>Triticinae</taxon>
        <taxon>Triticum</taxon>
    </lineage>
</organism>
<accession>A0A9R1B8V2</accession>
<feature type="signal peptide" evidence="9">
    <location>
        <begin position="1"/>
        <end position="18"/>
    </location>
</feature>
<comment type="subcellular location">
    <subcellularLocation>
        <location evidence="1">Membrane</location>
        <topology evidence="1">Single-pass type I membrane protein</topology>
    </subcellularLocation>
</comment>
<dbReference type="AlphaFoldDB" id="A0A9R1B8V2"/>
<dbReference type="Pfam" id="PF08263">
    <property type="entry name" value="LRRNT_2"/>
    <property type="match status" value="1"/>
</dbReference>
<evidence type="ECO:0000256" key="9">
    <source>
        <dbReference type="SAM" id="SignalP"/>
    </source>
</evidence>
<dbReference type="InterPro" id="IPR001611">
    <property type="entry name" value="Leu-rich_rpt"/>
</dbReference>
<gene>
    <name evidence="11" type="ORF">TRITD_6Bv1G058690</name>
</gene>
<dbReference type="Proteomes" id="UP000324705">
    <property type="component" value="Chromosome 6B"/>
</dbReference>
<evidence type="ECO:0000256" key="7">
    <source>
        <dbReference type="ARBA" id="ARBA00023136"/>
    </source>
</evidence>
<evidence type="ECO:0000256" key="4">
    <source>
        <dbReference type="ARBA" id="ARBA00022729"/>
    </source>
</evidence>